<dbReference type="Proteomes" id="UP000010467">
    <property type="component" value="Plasmid pDEIPE01"/>
</dbReference>
<evidence type="ECO:0000259" key="1">
    <source>
        <dbReference type="Pfam" id="PF00557"/>
    </source>
</evidence>
<dbReference type="InterPro" id="IPR050659">
    <property type="entry name" value="Peptidase_M24B"/>
</dbReference>
<accession>L0A618</accession>
<dbReference type="Gene3D" id="3.40.350.10">
    <property type="entry name" value="Creatinase/prolidase N-terminal domain"/>
    <property type="match status" value="1"/>
</dbReference>
<feature type="domain" description="Creatinase N-terminal" evidence="2">
    <location>
        <begin position="1"/>
        <end position="108"/>
    </location>
</feature>
<proteinExistence type="predicted"/>
<dbReference type="CDD" id="cd01066">
    <property type="entry name" value="APP_MetAP"/>
    <property type="match status" value="1"/>
</dbReference>
<dbReference type="Pfam" id="PF01321">
    <property type="entry name" value="Creatinase_N"/>
    <property type="match status" value="1"/>
</dbReference>
<evidence type="ECO:0000259" key="2">
    <source>
        <dbReference type="Pfam" id="PF01321"/>
    </source>
</evidence>
<geneLocation type="plasmid" evidence="3 4">
    <name>pDEIPE01</name>
</geneLocation>
<dbReference type="InterPro" id="IPR000994">
    <property type="entry name" value="Pept_M24"/>
</dbReference>
<dbReference type="InterPro" id="IPR036005">
    <property type="entry name" value="Creatinase/aminopeptidase-like"/>
</dbReference>
<dbReference type="KEGG" id="dpd:Deipe_3924"/>
<dbReference type="EMBL" id="CP003383">
    <property type="protein sequence ID" value="AFZ69333.1"/>
    <property type="molecule type" value="Genomic_DNA"/>
</dbReference>
<keyword evidence="4" id="KW-1185">Reference proteome</keyword>
<sequence length="340" mass="37738">MHEANISAVHLVRPENLAWLTGARTHIALMGERGVLEAIITPDHCTFISNAIEACRLEEEEGVPPIQAYGWWETQERERLVQEALGGQQAILDLPALPAALERLRQHFEPDDDAALLQLGRDAGTAIARAVRELRPELTEFEASAHLAKEVIALGMTPVVNLCAGNERLQSRRHPLPTHARLGSKALLVLCARRNGPIVSVSRMVSFTPPDAQEEQRYRTLLEIEAQGLNAAERGGTLEEVFRALQTAYGTHHMPEEITLHHQGGLAGYRPRESRAEPGNTLTVQDGHLLALNPSISGFKVEDTFLRRDGRLLDLTLHDWPTLHIQGRARPGILHPTMTW</sequence>
<keyword evidence="3" id="KW-0645">Protease</keyword>
<dbReference type="PATRIC" id="fig|937777.3.peg.3940"/>
<dbReference type="Pfam" id="PF00557">
    <property type="entry name" value="Peptidase_M24"/>
    <property type="match status" value="1"/>
</dbReference>
<name>L0A618_DEIPD</name>
<dbReference type="SUPFAM" id="SSF53092">
    <property type="entry name" value="Creatinase/prolidase N-terminal domain"/>
    <property type="match status" value="1"/>
</dbReference>
<keyword evidence="3" id="KW-0031">Aminopeptidase</keyword>
<reference evidence="4" key="1">
    <citation type="submission" date="2012-03" db="EMBL/GenBank/DDBJ databases">
        <title>Complete sequence of plasmid 1 of Deinococcus peraridilitoris DSM 19664.</title>
        <authorList>
            <person name="Lucas S."/>
            <person name="Copeland A."/>
            <person name="Lapidus A."/>
            <person name="Glavina del Rio T."/>
            <person name="Dalin E."/>
            <person name="Tice H."/>
            <person name="Bruce D."/>
            <person name="Goodwin L."/>
            <person name="Pitluck S."/>
            <person name="Peters L."/>
            <person name="Mikhailova N."/>
            <person name="Lu M."/>
            <person name="Kyrpides N."/>
            <person name="Mavromatis K."/>
            <person name="Ivanova N."/>
            <person name="Brettin T."/>
            <person name="Detter J.C."/>
            <person name="Han C."/>
            <person name="Larimer F."/>
            <person name="Land M."/>
            <person name="Hauser L."/>
            <person name="Markowitz V."/>
            <person name="Cheng J.-F."/>
            <person name="Hugenholtz P."/>
            <person name="Woyke T."/>
            <person name="Wu D."/>
            <person name="Pukall R."/>
            <person name="Steenblock K."/>
            <person name="Brambilla E."/>
            <person name="Klenk H.-P."/>
            <person name="Eisen J.A."/>
        </authorList>
    </citation>
    <scope>NUCLEOTIDE SEQUENCE [LARGE SCALE GENOMIC DNA]</scope>
    <source>
        <strain evidence="4">DSM 19664 / LMG 22246 / CIP 109416 / KR-200</strain>
        <plasmid evidence="4">Plasmid pDEIPE01</plasmid>
    </source>
</reference>
<protein>
    <submittedName>
        <fullName evidence="3">Xaa-Pro aminopeptidase</fullName>
    </submittedName>
</protein>
<organism evidence="3 4">
    <name type="scientific">Deinococcus peraridilitoris (strain DSM 19664 / LMG 22246 / CIP 109416 / KR-200)</name>
    <dbReference type="NCBI Taxonomy" id="937777"/>
    <lineage>
        <taxon>Bacteria</taxon>
        <taxon>Thermotogati</taxon>
        <taxon>Deinococcota</taxon>
        <taxon>Deinococci</taxon>
        <taxon>Deinococcales</taxon>
        <taxon>Deinococcaceae</taxon>
        <taxon>Deinococcus</taxon>
    </lineage>
</organism>
<keyword evidence="3" id="KW-0378">Hydrolase</keyword>
<dbReference type="SUPFAM" id="SSF55920">
    <property type="entry name" value="Creatinase/aminopeptidase"/>
    <property type="match status" value="1"/>
</dbReference>
<dbReference type="PANTHER" id="PTHR46112:SF2">
    <property type="entry name" value="XAA-PRO AMINOPEPTIDASE P-RELATED"/>
    <property type="match status" value="1"/>
</dbReference>
<dbReference type="InterPro" id="IPR000587">
    <property type="entry name" value="Creatinase_N"/>
</dbReference>
<dbReference type="PANTHER" id="PTHR46112">
    <property type="entry name" value="AMINOPEPTIDASE"/>
    <property type="match status" value="1"/>
</dbReference>
<evidence type="ECO:0000313" key="3">
    <source>
        <dbReference type="EMBL" id="AFZ69333.1"/>
    </source>
</evidence>
<dbReference type="Gene3D" id="3.90.230.10">
    <property type="entry name" value="Creatinase/methionine aminopeptidase superfamily"/>
    <property type="match status" value="1"/>
</dbReference>
<dbReference type="GO" id="GO:0004177">
    <property type="term" value="F:aminopeptidase activity"/>
    <property type="evidence" value="ECO:0007669"/>
    <property type="project" value="UniProtKB-KW"/>
</dbReference>
<gene>
    <name evidence="3" type="ordered locus">Deipe_3924</name>
</gene>
<feature type="domain" description="Peptidase M24" evidence="1">
    <location>
        <begin position="122"/>
        <end position="306"/>
    </location>
</feature>
<dbReference type="AlphaFoldDB" id="L0A618"/>
<evidence type="ECO:0000313" key="4">
    <source>
        <dbReference type="Proteomes" id="UP000010467"/>
    </source>
</evidence>
<keyword evidence="3" id="KW-0614">Plasmid</keyword>
<dbReference type="InterPro" id="IPR029149">
    <property type="entry name" value="Creatin/AminoP/Spt16_N"/>
</dbReference>
<dbReference type="HOGENOM" id="CLU_053687_0_0_0"/>